<dbReference type="OrthoDB" id="28737at2759"/>
<proteinExistence type="predicted"/>
<dbReference type="AlphaFoldDB" id="A0A5N5H0B4"/>
<gene>
    <name evidence="1" type="ORF">D8674_039639</name>
</gene>
<protein>
    <submittedName>
        <fullName evidence="1">S ribonuclease</fullName>
    </submittedName>
</protein>
<accession>A0A5N5H0B4</accession>
<name>A0A5N5H0B4_9ROSA</name>
<dbReference type="Proteomes" id="UP000327157">
    <property type="component" value="Unassembled WGS sequence"/>
</dbReference>
<dbReference type="EMBL" id="SMOL01000353">
    <property type="protein sequence ID" value="KAB2620223.1"/>
    <property type="molecule type" value="Genomic_DNA"/>
</dbReference>
<keyword evidence="2" id="KW-1185">Reference proteome</keyword>
<reference evidence="1 2" key="1">
    <citation type="submission" date="2019-09" db="EMBL/GenBank/DDBJ databases">
        <authorList>
            <person name="Ou C."/>
        </authorList>
    </citation>
    <scope>NUCLEOTIDE SEQUENCE [LARGE SCALE GENOMIC DNA]</scope>
    <source>
        <strain evidence="1">S2</strain>
        <tissue evidence="1">Leaf</tissue>
    </source>
</reference>
<comment type="caution">
    <text evidence="1">The sequence shown here is derived from an EMBL/GenBank/DDBJ whole genome shotgun (WGS) entry which is preliminary data.</text>
</comment>
<reference evidence="1 2" key="2">
    <citation type="submission" date="2019-11" db="EMBL/GenBank/DDBJ databases">
        <title>A de novo genome assembly of a pear dwarfing rootstock.</title>
        <authorList>
            <person name="Wang F."/>
            <person name="Wang J."/>
            <person name="Li S."/>
            <person name="Zhang Y."/>
            <person name="Fang M."/>
            <person name="Ma L."/>
            <person name="Zhao Y."/>
            <person name="Jiang S."/>
        </authorList>
    </citation>
    <scope>NUCLEOTIDE SEQUENCE [LARGE SCALE GENOMIC DNA]</scope>
    <source>
        <strain evidence="1">S2</strain>
        <tissue evidence="1">Leaf</tissue>
    </source>
</reference>
<sequence>MLTSSLFSPWLFILTGKFANLMSKTCFSMACPQLVSVISFPSFLFVNAHLGCGGVITKYSRSFSTSAMHVYVTSRPGRDHFPGPLHHRSTILSALGLPFPHGFVFGNSRATSQWVTHHGIALAPFSLNFGVPTEPEASELPKGLVLGRDGNIHLRITPLGDVGCHSLCRREF</sequence>
<organism evidence="1 2">
    <name type="scientific">Pyrus ussuriensis x Pyrus communis</name>
    <dbReference type="NCBI Taxonomy" id="2448454"/>
    <lineage>
        <taxon>Eukaryota</taxon>
        <taxon>Viridiplantae</taxon>
        <taxon>Streptophyta</taxon>
        <taxon>Embryophyta</taxon>
        <taxon>Tracheophyta</taxon>
        <taxon>Spermatophyta</taxon>
        <taxon>Magnoliopsida</taxon>
        <taxon>eudicotyledons</taxon>
        <taxon>Gunneridae</taxon>
        <taxon>Pentapetalae</taxon>
        <taxon>rosids</taxon>
        <taxon>fabids</taxon>
        <taxon>Rosales</taxon>
        <taxon>Rosaceae</taxon>
        <taxon>Amygdaloideae</taxon>
        <taxon>Maleae</taxon>
        <taxon>Pyrus</taxon>
    </lineage>
</organism>
<evidence type="ECO:0000313" key="1">
    <source>
        <dbReference type="EMBL" id="KAB2620223.1"/>
    </source>
</evidence>
<evidence type="ECO:0000313" key="2">
    <source>
        <dbReference type="Proteomes" id="UP000327157"/>
    </source>
</evidence>